<dbReference type="EMBL" id="JAMOIM010000020">
    <property type="protein sequence ID" value="MCW6510973.1"/>
    <property type="molecule type" value="Genomic_DNA"/>
</dbReference>
<dbReference type="AlphaFoldDB" id="A0AA41Z5P7"/>
<organism evidence="3 4">
    <name type="scientific">Lichenifustis flavocetrariae</name>
    <dbReference type="NCBI Taxonomy" id="2949735"/>
    <lineage>
        <taxon>Bacteria</taxon>
        <taxon>Pseudomonadati</taxon>
        <taxon>Pseudomonadota</taxon>
        <taxon>Alphaproteobacteria</taxon>
        <taxon>Hyphomicrobiales</taxon>
        <taxon>Lichenihabitantaceae</taxon>
        <taxon>Lichenifustis</taxon>
    </lineage>
</organism>
<gene>
    <name evidence="3" type="ORF">M8523_23490</name>
</gene>
<protein>
    <submittedName>
        <fullName evidence="3">DUF1073 domain-containing protein</fullName>
    </submittedName>
</protein>
<evidence type="ECO:0000259" key="2">
    <source>
        <dbReference type="Pfam" id="PF06381"/>
    </source>
</evidence>
<dbReference type="Pfam" id="PF06381">
    <property type="entry name" value="Phage_portal_3"/>
    <property type="match status" value="1"/>
</dbReference>
<comment type="caution">
    <text evidence="3">The sequence shown here is derived from an EMBL/GenBank/DDBJ whole genome shotgun (WGS) entry which is preliminary data.</text>
</comment>
<evidence type="ECO:0000313" key="3">
    <source>
        <dbReference type="EMBL" id="MCW6510973.1"/>
    </source>
</evidence>
<evidence type="ECO:0000256" key="1">
    <source>
        <dbReference type="SAM" id="MobiDB-lite"/>
    </source>
</evidence>
<sequence>MVPYDCVREWREWAGEAQAVARLKALESRLNLRRAVQRAMVMGRLYGGGALIIGTTETDPAALRSELRPEAVGPNGIVLLHAVSRWQLAVAEIERDPLSPWFGEPKAYEVTAPERGALVLHLSRVIRFLGNPLADPSLFGADLWSDSVLTALYDAIHAGGSDIGQTEPSWPDSRRHVNCERARRPPSPAGTRGARLLEHQPRRLTRHA</sequence>
<accession>A0AA41Z5P7</accession>
<keyword evidence="4" id="KW-1185">Reference proteome</keyword>
<feature type="domain" description="Anti-CBASS protein Acb1-like N-terminal" evidence="2">
    <location>
        <begin position="1"/>
        <end position="157"/>
    </location>
</feature>
<proteinExistence type="predicted"/>
<evidence type="ECO:0000313" key="4">
    <source>
        <dbReference type="Proteomes" id="UP001165667"/>
    </source>
</evidence>
<dbReference type="InterPro" id="IPR024459">
    <property type="entry name" value="Acb1-like_N"/>
</dbReference>
<reference evidence="3" key="1">
    <citation type="submission" date="2022-05" db="EMBL/GenBank/DDBJ databases">
        <authorList>
            <person name="Pankratov T."/>
        </authorList>
    </citation>
    <scope>NUCLEOTIDE SEQUENCE</scope>
    <source>
        <strain evidence="3">BP6-180914</strain>
    </source>
</reference>
<feature type="region of interest" description="Disordered" evidence="1">
    <location>
        <begin position="179"/>
        <end position="208"/>
    </location>
</feature>
<dbReference type="Proteomes" id="UP001165667">
    <property type="component" value="Unassembled WGS sequence"/>
</dbReference>
<name>A0AA41Z5P7_9HYPH</name>